<reference evidence="1 2" key="1">
    <citation type="submission" date="2023-09" db="EMBL/GenBank/DDBJ databases">
        <title>Xinfangfangia sedmenti sp. nov., isolated the sedment.</title>
        <authorList>
            <person name="Xu L."/>
        </authorList>
    </citation>
    <scope>NUCLEOTIDE SEQUENCE [LARGE SCALE GENOMIC DNA]</scope>
    <source>
        <strain evidence="1 2">LG-4</strain>
    </source>
</reference>
<name>A0ABU1FDH6_9RHOB</name>
<dbReference type="RefSeq" id="WP_310459049.1">
    <property type="nucleotide sequence ID" value="NZ_JAVKPH010000038.1"/>
</dbReference>
<accession>A0ABU1FDH6</accession>
<protein>
    <submittedName>
        <fullName evidence="1">Uncharacterized protein</fullName>
    </submittedName>
</protein>
<evidence type="ECO:0000313" key="2">
    <source>
        <dbReference type="Proteomes" id="UP001247754"/>
    </source>
</evidence>
<proteinExistence type="predicted"/>
<evidence type="ECO:0000313" key="1">
    <source>
        <dbReference type="EMBL" id="MDR5654907.1"/>
    </source>
</evidence>
<organism evidence="1 2">
    <name type="scientific">Ruixingdingia sedimenti</name>
    <dbReference type="NCBI Taxonomy" id="3073604"/>
    <lineage>
        <taxon>Bacteria</taxon>
        <taxon>Pseudomonadati</taxon>
        <taxon>Pseudomonadota</taxon>
        <taxon>Alphaproteobacteria</taxon>
        <taxon>Rhodobacterales</taxon>
        <taxon>Paracoccaceae</taxon>
        <taxon>Ruixingdingia</taxon>
    </lineage>
</organism>
<comment type="caution">
    <text evidence="1">The sequence shown here is derived from an EMBL/GenBank/DDBJ whole genome shotgun (WGS) entry which is preliminary data.</text>
</comment>
<dbReference type="Proteomes" id="UP001247754">
    <property type="component" value="Unassembled WGS sequence"/>
</dbReference>
<keyword evidence="2" id="KW-1185">Reference proteome</keyword>
<gene>
    <name evidence="1" type="ORF">RGD00_20040</name>
</gene>
<sequence>MKSVADAVDIPFFIPPMNDGKSHHVISRGKTPKFYRPEDLGDIGQGNTLWVHAFERLLTGLYLALGGPVPYCFVTPDGNIRSLDGGCIKMMLNRTPPDILLNVGADGYISSARPSERLLELFGPIQERLKDEILSAKAS</sequence>
<dbReference type="EMBL" id="JAVKPH010000038">
    <property type="protein sequence ID" value="MDR5654907.1"/>
    <property type="molecule type" value="Genomic_DNA"/>
</dbReference>